<evidence type="ECO:0000313" key="4">
    <source>
        <dbReference type="Proteomes" id="UP001265700"/>
    </source>
</evidence>
<evidence type="ECO:0000259" key="2">
    <source>
        <dbReference type="Pfam" id="PF07883"/>
    </source>
</evidence>
<feature type="domain" description="Cupin type-2" evidence="2">
    <location>
        <begin position="73"/>
        <end position="126"/>
    </location>
</feature>
<organism evidence="3 4">
    <name type="scientific">Hydrogenophaga palleronii</name>
    <dbReference type="NCBI Taxonomy" id="65655"/>
    <lineage>
        <taxon>Bacteria</taxon>
        <taxon>Pseudomonadati</taxon>
        <taxon>Pseudomonadota</taxon>
        <taxon>Betaproteobacteria</taxon>
        <taxon>Burkholderiales</taxon>
        <taxon>Comamonadaceae</taxon>
        <taxon>Hydrogenophaga</taxon>
    </lineage>
</organism>
<dbReference type="InterPro" id="IPR013096">
    <property type="entry name" value="Cupin_2"/>
</dbReference>
<accession>A0ABU1WNY7</accession>
<gene>
    <name evidence="3" type="ORF">J2W49_002684</name>
</gene>
<keyword evidence="4" id="KW-1185">Reference proteome</keyword>
<feature type="region of interest" description="Disordered" evidence="1">
    <location>
        <begin position="1"/>
        <end position="20"/>
    </location>
</feature>
<dbReference type="InterPro" id="IPR011051">
    <property type="entry name" value="RmlC_Cupin_sf"/>
</dbReference>
<feature type="compositionally biased region" description="Basic and acidic residues" evidence="1">
    <location>
        <begin position="11"/>
        <end position="20"/>
    </location>
</feature>
<comment type="caution">
    <text evidence="3">The sequence shown here is derived from an EMBL/GenBank/DDBJ whole genome shotgun (WGS) entry which is preliminary data.</text>
</comment>
<proteinExistence type="predicted"/>
<name>A0ABU1WNY7_9BURK</name>
<dbReference type="InterPro" id="IPR014710">
    <property type="entry name" value="RmlC-like_jellyroll"/>
</dbReference>
<dbReference type="Pfam" id="PF07883">
    <property type="entry name" value="Cupin_2"/>
    <property type="match status" value="1"/>
</dbReference>
<dbReference type="RefSeq" id="WP_310316716.1">
    <property type="nucleotide sequence ID" value="NZ_JAVDWU010000005.1"/>
</dbReference>
<dbReference type="SUPFAM" id="SSF51182">
    <property type="entry name" value="RmlC-like cupins"/>
    <property type="match status" value="1"/>
</dbReference>
<dbReference type="Gene3D" id="2.60.120.10">
    <property type="entry name" value="Jelly Rolls"/>
    <property type="match status" value="1"/>
</dbReference>
<sequence>MTTLSTMPIRRPSEPRHPSRMASDLHRLLAQLPGPVDGTYPNGQPFVTALAHGSMRVELFVPAASGLGRDVQQPHAQDELYLVQHGRARLLIANEEHALRAGDVRFVPAGVEHRFEEFSQDFATWVVFYGPHGGEHA</sequence>
<evidence type="ECO:0000256" key="1">
    <source>
        <dbReference type="SAM" id="MobiDB-lite"/>
    </source>
</evidence>
<protein>
    <submittedName>
        <fullName evidence="3">Mannose-6-phosphate isomerase-like protein (Cupin superfamily)</fullName>
    </submittedName>
</protein>
<evidence type="ECO:0000313" key="3">
    <source>
        <dbReference type="EMBL" id="MDR7150721.1"/>
    </source>
</evidence>
<dbReference type="Proteomes" id="UP001265700">
    <property type="component" value="Unassembled WGS sequence"/>
</dbReference>
<dbReference type="EMBL" id="JAVDWU010000005">
    <property type="protein sequence ID" value="MDR7150721.1"/>
    <property type="molecule type" value="Genomic_DNA"/>
</dbReference>
<reference evidence="3 4" key="1">
    <citation type="submission" date="2023-07" db="EMBL/GenBank/DDBJ databases">
        <title>Sorghum-associated microbial communities from plants grown in Nebraska, USA.</title>
        <authorList>
            <person name="Schachtman D."/>
        </authorList>
    </citation>
    <scope>NUCLEOTIDE SEQUENCE [LARGE SCALE GENOMIC DNA]</scope>
    <source>
        <strain evidence="3 4">4249</strain>
    </source>
</reference>